<sequence>MYKIGSYNLQNFSPPNEQDENCKNMRKAKHFIRIMEEEKFDILALQEVFKKDSVEYLVKELNKKMGNTYSGVHSKDFLDFKPKCMRGDKEYEEYAFIWNSRRIYLIPPQTEMDVVQNKKTQELPQKYYREIYQKLNSPWEGFLQKLAELIDEAIRKITKKDVANEALIKTLKTWVSLKRPPLICGFRPTANLWWELRIINTHIRFGGRNEKTKTRVPKKIAIKLRIEEYKFLTGSIHTLVNTLRFGDYRSVRTLIAGDYNLTEEDLAGVTPDSDREYMKNCENHRVETVQNMKSTLKKITYFDERPRPTSDDEFYSENYDHFSFNQNWASSLKNPGRIECFSGLEKFKEYHEECSDHVPIIAELSL</sequence>
<protein>
    <recommendedName>
        <fullName evidence="3">Endonuclease/exonuclease/phosphatase domain-containing protein</fullName>
    </recommendedName>
</protein>
<dbReference type="Gene3D" id="3.60.10.10">
    <property type="entry name" value="Endonuclease/exonuclease/phosphatase"/>
    <property type="match status" value="1"/>
</dbReference>
<gene>
    <name evidence="1" type="ORF">PDESU_04405</name>
</gene>
<dbReference type="Proteomes" id="UP000366872">
    <property type="component" value="Unassembled WGS sequence"/>
</dbReference>
<dbReference type="InterPro" id="IPR036691">
    <property type="entry name" value="Endo/exonu/phosph_ase_sf"/>
</dbReference>
<dbReference type="EMBL" id="CAAHFG010000003">
    <property type="protein sequence ID" value="VGO15818.1"/>
    <property type="molecule type" value="Genomic_DNA"/>
</dbReference>
<name>A0A6C2U6W6_PONDE</name>
<dbReference type="RefSeq" id="WP_136081387.1">
    <property type="nucleotide sequence ID" value="NZ_CAAHFG010000003.1"/>
</dbReference>
<organism evidence="1 2">
    <name type="scientific">Pontiella desulfatans</name>
    <dbReference type="NCBI Taxonomy" id="2750659"/>
    <lineage>
        <taxon>Bacteria</taxon>
        <taxon>Pseudomonadati</taxon>
        <taxon>Kiritimatiellota</taxon>
        <taxon>Kiritimatiellia</taxon>
        <taxon>Kiritimatiellales</taxon>
        <taxon>Pontiellaceae</taxon>
        <taxon>Pontiella</taxon>
    </lineage>
</organism>
<dbReference type="PANTHER" id="PTHR11371:SF31">
    <property type="entry name" value="EXTRACELLULAR NUCLEASE"/>
    <property type="match status" value="1"/>
</dbReference>
<evidence type="ECO:0008006" key="3">
    <source>
        <dbReference type="Google" id="ProtNLM"/>
    </source>
</evidence>
<dbReference type="AlphaFoldDB" id="A0A6C2U6W6"/>
<proteinExistence type="predicted"/>
<dbReference type="PANTHER" id="PTHR11371">
    <property type="entry name" value="DEOXYRIBONUCLEASE"/>
    <property type="match status" value="1"/>
</dbReference>
<reference evidence="1 2" key="1">
    <citation type="submission" date="2019-04" db="EMBL/GenBank/DDBJ databases">
        <authorList>
            <person name="Van Vliet M D."/>
        </authorList>
    </citation>
    <scope>NUCLEOTIDE SEQUENCE [LARGE SCALE GENOMIC DNA]</scope>
    <source>
        <strain evidence="1 2">F1</strain>
    </source>
</reference>
<dbReference type="SUPFAM" id="SSF56219">
    <property type="entry name" value="DNase I-like"/>
    <property type="match status" value="1"/>
</dbReference>
<evidence type="ECO:0000313" key="2">
    <source>
        <dbReference type="Proteomes" id="UP000366872"/>
    </source>
</evidence>
<evidence type="ECO:0000313" key="1">
    <source>
        <dbReference type="EMBL" id="VGO15818.1"/>
    </source>
</evidence>
<keyword evidence="2" id="KW-1185">Reference proteome</keyword>
<accession>A0A6C2U6W6</accession>